<proteinExistence type="predicted"/>
<comment type="caution">
    <text evidence="1">The sequence shown here is derived from an EMBL/GenBank/DDBJ whole genome shotgun (WGS) entry which is preliminary data.</text>
</comment>
<name>A0A0M0JV51_9EUKA</name>
<organism evidence="1 2">
    <name type="scientific">Chrysochromulina tobinii</name>
    <dbReference type="NCBI Taxonomy" id="1460289"/>
    <lineage>
        <taxon>Eukaryota</taxon>
        <taxon>Haptista</taxon>
        <taxon>Haptophyta</taxon>
        <taxon>Prymnesiophyceae</taxon>
        <taxon>Prymnesiales</taxon>
        <taxon>Chrysochromulinaceae</taxon>
        <taxon>Chrysochromulina</taxon>
    </lineage>
</organism>
<protein>
    <submittedName>
        <fullName evidence="1">Uncharacterized protein</fullName>
    </submittedName>
</protein>
<evidence type="ECO:0000313" key="2">
    <source>
        <dbReference type="Proteomes" id="UP000037460"/>
    </source>
</evidence>
<dbReference type="AlphaFoldDB" id="A0A0M0JV51"/>
<keyword evidence="2" id="KW-1185">Reference proteome</keyword>
<dbReference type="EMBL" id="JWZX01002312">
    <property type="protein sequence ID" value="KOO30003.1"/>
    <property type="molecule type" value="Genomic_DNA"/>
</dbReference>
<sequence>MDVLNWVSSPEDDSVIPHPLEILQIVSTARGYCIARTVTGSGGNYYTANAAFERDVASLDALNECYEKNETSVDSTLFHPDDLPAVERLKARGVRMCFQSDEQIVSGALDQPVRVRHLHSAHGYVECKVHVRGLMQRKTGLISHTIELIPVELLEKSSSSSAPEVTRELAGAASAAKNAAAPSEPSRMPSFGYVELPHERDEFAFASDDGSDMVFGNTSPFDVFSMFEMSGFNLHGDLISNGAESFLTPYIMAGQEAAQPDDGAELCAFYKTPAGFYHASDTRNAPAPEREYYHRTATQNESAGVPSALLGGIVMSWRGGRQRRRSSGGRFVLKTVVVE</sequence>
<reference evidence="2" key="1">
    <citation type="journal article" date="2015" name="PLoS Genet.">
        <title>Genome Sequence and Transcriptome Analyses of Chrysochromulina tobin: Metabolic Tools for Enhanced Algal Fitness in the Prominent Order Prymnesiales (Haptophyceae).</title>
        <authorList>
            <person name="Hovde B.T."/>
            <person name="Deodato C.R."/>
            <person name="Hunsperger H.M."/>
            <person name="Ryken S.A."/>
            <person name="Yost W."/>
            <person name="Jha R.K."/>
            <person name="Patterson J."/>
            <person name="Monnat R.J. Jr."/>
            <person name="Barlow S.B."/>
            <person name="Starkenburg S.R."/>
            <person name="Cattolico R.A."/>
        </authorList>
    </citation>
    <scope>NUCLEOTIDE SEQUENCE</scope>
    <source>
        <strain evidence="2">CCMP291</strain>
    </source>
</reference>
<dbReference type="Proteomes" id="UP000037460">
    <property type="component" value="Unassembled WGS sequence"/>
</dbReference>
<gene>
    <name evidence="1" type="ORF">Ctob_009436</name>
</gene>
<accession>A0A0M0JV51</accession>
<evidence type="ECO:0000313" key="1">
    <source>
        <dbReference type="EMBL" id="KOO30003.1"/>
    </source>
</evidence>